<dbReference type="GO" id="GO:0046990">
    <property type="term" value="F:N-hydroxyarylamine O-acetyltransferase activity"/>
    <property type="evidence" value="ECO:0007669"/>
    <property type="project" value="UniProtKB-EC"/>
</dbReference>
<dbReference type="InterPro" id="IPR038765">
    <property type="entry name" value="Papain-like_cys_pep_sf"/>
</dbReference>
<dbReference type="PANTHER" id="PTHR11786">
    <property type="entry name" value="N-HYDROXYARYLAMINE O-ACETYLTRANSFERASE"/>
    <property type="match status" value="1"/>
</dbReference>
<organism evidence="3 4">
    <name type="scientific">Pedobacter cryoconitis</name>
    <dbReference type="NCBI Taxonomy" id="188932"/>
    <lineage>
        <taxon>Bacteria</taxon>
        <taxon>Pseudomonadati</taxon>
        <taxon>Bacteroidota</taxon>
        <taxon>Sphingobacteriia</taxon>
        <taxon>Sphingobacteriales</taxon>
        <taxon>Sphingobacteriaceae</taxon>
        <taxon>Pedobacter</taxon>
    </lineage>
</organism>
<dbReference type="PRINTS" id="PR01543">
    <property type="entry name" value="ANATRNSFRASE"/>
</dbReference>
<protein>
    <submittedName>
        <fullName evidence="3">N-hydroxyarylamine O-acetyltransferase</fullName>
        <ecNumber evidence="3">2.3.1.118</ecNumber>
    </submittedName>
</protein>
<dbReference type="Proteomes" id="UP000521017">
    <property type="component" value="Unassembled WGS sequence"/>
</dbReference>
<evidence type="ECO:0000313" key="3">
    <source>
        <dbReference type="EMBL" id="MBB6499984.1"/>
    </source>
</evidence>
<gene>
    <name evidence="3" type="ORF">HDF25_002128</name>
</gene>
<dbReference type="RefSeq" id="WP_184624706.1">
    <property type="nucleotide sequence ID" value="NZ_JACHCC010000005.1"/>
</dbReference>
<sequence>MIVQQYLDRIQYQGEVSANLQVLKKLMKAHLLNVPFENLDIHRKVWIELDAEKIYNKIVRKNRGGFCYELNGNFYQLLMHIGFQVEIIGAQVYFPAQKTYSPPTSHMALLVHLDGETYLVDVGFGDFVSEPIKIGTATHHTDPCGQFKLTQTDSYHYLVEKYNETEAVFVPQYIFTRIPYLLHDFTHSCYYQQLSPDSHFTQNKVCSLLTSTGRKTITQSKFIITVNGNKTEELITDEQEFNLLLQKEFNISLN</sequence>
<comment type="caution">
    <text evidence="3">The sequence shown here is derived from an EMBL/GenBank/DDBJ whole genome shotgun (WGS) entry which is preliminary data.</text>
</comment>
<keyword evidence="3" id="KW-0012">Acyltransferase</keyword>
<dbReference type="EC" id="2.3.1.118" evidence="3"/>
<dbReference type="Gene3D" id="3.30.2140.20">
    <property type="match status" value="1"/>
</dbReference>
<evidence type="ECO:0000256" key="1">
    <source>
        <dbReference type="ARBA" id="ARBA00006547"/>
    </source>
</evidence>
<dbReference type="SUPFAM" id="SSF54001">
    <property type="entry name" value="Cysteine proteinases"/>
    <property type="match status" value="1"/>
</dbReference>
<dbReference type="PANTHER" id="PTHR11786:SF0">
    <property type="entry name" value="ARYLAMINE N-ACETYLTRANSFERASE 4-RELATED"/>
    <property type="match status" value="1"/>
</dbReference>
<name>A0A7X0MIB6_9SPHI</name>
<accession>A0A7X0MIB6</accession>
<evidence type="ECO:0000313" key="4">
    <source>
        <dbReference type="Proteomes" id="UP000521017"/>
    </source>
</evidence>
<proteinExistence type="inferred from homology"/>
<dbReference type="InterPro" id="IPR053710">
    <property type="entry name" value="Arylamine_NAT_domain_sf"/>
</dbReference>
<evidence type="ECO:0000256" key="2">
    <source>
        <dbReference type="RuleBase" id="RU003452"/>
    </source>
</evidence>
<dbReference type="EMBL" id="JACHCC010000005">
    <property type="protein sequence ID" value="MBB6499984.1"/>
    <property type="molecule type" value="Genomic_DNA"/>
</dbReference>
<dbReference type="AlphaFoldDB" id="A0A7X0MIB6"/>
<comment type="similarity">
    <text evidence="1 2">Belongs to the arylamine N-acetyltransferase family.</text>
</comment>
<reference evidence="3 4" key="1">
    <citation type="submission" date="2020-08" db="EMBL/GenBank/DDBJ databases">
        <title>Genomic Encyclopedia of Type Strains, Phase IV (KMG-V): Genome sequencing to study the core and pangenomes of soil and plant-associated prokaryotes.</title>
        <authorList>
            <person name="Whitman W."/>
        </authorList>
    </citation>
    <scope>NUCLEOTIDE SEQUENCE [LARGE SCALE GENOMIC DNA]</scope>
    <source>
        <strain evidence="3 4">M2T3</strain>
    </source>
</reference>
<dbReference type="InterPro" id="IPR001447">
    <property type="entry name" value="Arylamine_N-AcTrfase"/>
</dbReference>
<dbReference type="Pfam" id="PF00797">
    <property type="entry name" value="Acetyltransf_2"/>
    <property type="match status" value="1"/>
</dbReference>
<keyword evidence="3" id="KW-0808">Transferase</keyword>